<reference evidence="3" key="1">
    <citation type="submission" date="2017-01" db="EMBL/GenBank/DDBJ databases">
        <authorList>
            <person name="Varghese N."/>
            <person name="Submissions S."/>
        </authorList>
    </citation>
    <scope>NUCLEOTIDE SEQUENCE [LARGE SCALE GENOMIC DNA]</scope>
    <source>
        <strain evidence="3">DSM 29591</strain>
    </source>
</reference>
<protein>
    <submittedName>
        <fullName evidence="2">Uncharacterized protein</fullName>
    </submittedName>
</protein>
<gene>
    <name evidence="2" type="ORF">SAMN05421665_1073</name>
</gene>
<evidence type="ECO:0000313" key="3">
    <source>
        <dbReference type="Proteomes" id="UP000186997"/>
    </source>
</evidence>
<proteinExistence type="predicted"/>
<sequence>MTKYHPIDVRYKGPSTAYRGSARRKAEQQASIFAQTKPRAAKTVPTAIPKVRRNHQRPITKRATPAHRLTQMISRMGMGKFTFGMIILVLLLINNPELLSDMFSPGGTQMRTMP</sequence>
<keyword evidence="1" id="KW-0812">Transmembrane</keyword>
<organism evidence="2 3">
    <name type="scientific">Yoonia rosea</name>
    <dbReference type="NCBI Taxonomy" id="287098"/>
    <lineage>
        <taxon>Bacteria</taxon>
        <taxon>Pseudomonadati</taxon>
        <taxon>Pseudomonadota</taxon>
        <taxon>Alphaproteobacteria</taxon>
        <taxon>Rhodobacterales</taxon>
        <taxon>Paracoccaceae</taxon>
        <taxon>Yoonia</taxon>
    </lineage>
</organism>
<evidence type="ECO:0000313" key="2">
    <source>
        <dbReference type="EMBL" id="SIT80227.1"/>
    </source>
</evidence>
<dbReference type="OrthoDB" id="9853826at2"/>
<evidence type="ECO:0000256" key="1">
    <source>
        <dbReference type="SAM" id="Phobius"/>
    </source>
</evidence>
<feature type="transmembrane region" description="Helical" evidence="1">
    <location>
        <begin position="77"/>
        <end position="94"/>
    </location>
</feature>
<dbReference type="STRING" id="287098.SAMN05421665_1073"/>
<dbReference type="RefSeq" id="WP_076658643.1">
    <property type="nucleotide sequence ID" value="NZ_FTPR01000001.1"/>
</dbReference>
<dbReference type="AlphaFoldDB" id="A0A1R3WSH2"/>
<keyword evidence="1" id="KW-1133">Transmembrane helix</keyword>
<dbReference type="EMBL" id="FTPR01000001">
    <property type="protein sequence ID" value="SIT80227.1"/>
    <property type="molecule type" value="Genomic_DNA"/>
</dbReference>
<keyword evidence="3" id="KW-1185">Reference proteome</keyword>
<name>A0A1R3WSH2_9RHOB</name>
<keyword evidence="1" id="KW-0472">Membrane</keyword>
<accession>A0A1R3WSH2</accession>
<dbReference type="Proteomes" id="UP000186997">
    <property type="component" value="Unassembled WGS sequence"/>
</dbReference>